<dbReference type="InParanoid" id="A0A6P7YYT8"/>
<dbReference type="Pfam" id="PF10420">
    <property type="entry name" value="IL12p40_C"/>
    <property type="match status" value="1"/>
</dbReference>
<feature type="region of interest" description="Disordered" evidence="5">
    <location>
        <begin position="58"/>
        <end position="78"/>
    </location>
</feature>
<keyword evidence="4" id="KW-0393">Immunoglobulin domain</keyword>
<dbReference type="CTD" id="3593"/>
<comment type="subunit">
    <text evidence="4">Heterodimer with IL12A; disulfide-linked. The heterodimer is known as interleukin IL-12.</text>
</comment>
<evidence type="ECO:0000256" key="3">
    <source>
        <dbReference type="ARBA" id="ARBA00023180"/>
    </source>
</evidence>
<dbReference type="Gene3D" id="2.60.40.10">
    <property type="entry name" value="Immunoglobulins"/>
    <property type="match status" value="3"/>
</dbReference>
<feature type="domain" description="Interleukin-12 beta central" evidence="6">
    <location>
        <begin position="137"/>
        <end position="219"/>
    </location>
</feature>
<dbReference type="KEGG" id="muo:115476413"/>
<dbReference type="InterPro" id="IPR013783">
    <property type="entry name" value="Ig-like_fold"/>
</dbReference>
<feature type="chain" id="PRO_5028515755" description="Interleukin-12 subunit beta" evidence="4">
    <location>
        <begin position="21"/>
        <end position="365"/>
    </location>
</feature>
<accession>A0A6P7YYT8</accession>
<dbReference type="GeneID" id="115476413"/>
<dbReference type="PRINTS" id="PR01928">
    <property type="entry name" value="INTRLEUKN12B"/>
</dbReference>
<feature type="compositionally biased region" description="Basic residues" evidence="5">
    <location>
        <begin position="285"/>
        <end position="299"/>
    </location>
</feature>
<organism evidence="7 8">
    <name type="scientific">Microcaecilia unicolor</name>
    <dbReference type="NCBI Taxonomy" id="1415580"/>
    <lineage>
        <taxon>Eukaryota</taxon>
        <taxon>Metazoa</taxon>
        <taxon>Chordata</taxon>
        <taxon>Craniata</taxon>
        <taxon>Vertebrata</taxon>
        <taxon>Euteleostomi</taxon>
        <taxon>Amphibia</taxon>
        <taxon>Gymnophiona</taxon>
        <taxon>Siphonopidae</taxon>
        <taxon>Microcaecilia</taxon>
    </lineage>
</organism>
<name>A0A6P7YYT8_9AMPH</name>
<dbReference type="FunCoup" id="A0A6P7YYT8">
    <property type="interactions" value="425"/>
</dbReference>
<protein>
    <recommendedName>
        <fullName evidence="4">Interleukin-12 subunit beta</fullName>
        <shortName evidence="4">IL-12B</shortName>
    </recommendedName>
    <alternativeName>
        <fullName evidence="4">Cytotoxic lymphocyte maturation factor 40 kDa subunit</fullName>
    </alternativeName>
    <alternativeName>
        <fullName evidence="4">IL-12 subunit p40</fullName>
    </alternativeName>
</protein>
<evidence type="ECO:0000256" key="4">
    <source>
        <dbReference type="RuleBase" id="RU281113"/>
    </source>
</evidence>
<evidence type="ECO:0000256" key="2">
    <source>
        <dbReference type="ARBA" id="ARBA00023157"/>
    </source>
</evidence>
<keyword evidence="7" id="KW-1185">Reference proteome</keyword>
<keyword evidence="3 4" id="KW-0325">Glycoprotein</keyword>
<keyword evidence="1 4" id="KW-0732">Signal</keyword>
<dbReference type="SUPFAM" id="SSF49265">
    <property type="entry name" value="Fibronectin type III"/>
    <property type="match status" value="2"/>
</dbReference>
<gene>
    <name evidence="4 8" type="primary">IL12B</name>
</gene>
<dbReference type="InterPro" id="IPR019482">
    <property type="entry name" value="IL-12_beta_cen-dom"/>
</dbReference>
<dbReference type="Proteomes" id="UP000515156">
    <property type="component" value="Chromosome 8"/>
</dbReference>
<proteinExistence type="inferred from homology"/>
<evidence type="ECO:0000259" key="6">
    <source>
        <dbReference type="Pfam" id="PF10420"/>
    </source>
</evidence>
<comment type="subcellular location">
    <subcellularLocation>
        <location evidence="4">Secreted</location>
    </subcellularLocation>
</comment>
<dbReference type="GO" id="GO:0005125">
    <property type="term" value="F:cytokine activity"/>
    <property type="evidence" value="ECO:0007669"/>
    <property type="project" value="UniProtKB-KW"/>
</dbReference>
<keyword evidence="2" id="KW-1015">Disulfide bond</keyword>
<reference evidence="8" key="1">
    <citation type="submission" date="2025-08" db="UniProtKB">
        <authorList>
            <consortium name="RefSeq"/>
        </authorList>
    </citation>
    <scope>IDENTIFICATION</scope>
</reference>
<evidence type="ECO:0000313" key="7">
    <source>
        <dbReference type="Proteomes" id="UP000515156"/>
    </source>
</evidence>
<dbReference type="InterPro" id="IPR015528">
    <property type="entry name" value="IL-12_beta"/>
</dbReference>
<dbReference type="InterPro" id="IPR003961">
    <property type="entry name" value="FN3_dom"/>
</dbReference>
<evidence type="ECO:0000313" key="8">
    <source>
        <dbReference type="RefSeq" id="XP_030068644.1"/>
    </source>
</evidence>
<dbReference type="InterPro" id="IPR003530">
    <property type="entry name" value="Hematopoietin_rcpt_L_F3_CS"/>
</dbReference>
<comment type="similarity">
    <text evidence="4">Belongs to the IL-12B family.</text>
</comment>
<evidence type="ECO:0000256" key="5">
    <source>
        <dbReference type="SAM" id="MobiDB-lite"/>
    </source>
</evidence>
<dbReference type="PROSITE" id="PS01354">
    <property type="entry name" value="HEMATOPO_REC_L_F3"/>
    <property type="match status" value="1"/>
</dbReference>
<dbReference type="CDD" id="cd00063">
    <property type="entry name" value="FN3"/>
    <property type="match status" value="1"/>
</dbReference>
<dbReference type="PANTHER" id="PTHR48485:SF4">
    <property type="entry name" value="INTERLEUKIN-12 SUBUNIT BETA"/>
    <property type="match status" value="1"/>
</dbReference>
<dbReference type="RefSeq" id="XP_030068644.1">
    <property type="nucleotide sequence ID" value="XM_030212784.1"/>
</dbReference>
<dbReference type="InterPro" id="IPR036116">
    <property type="entry name" value="FN3_sf"/>
</dbReference>
<sequence length="365" mass="42592">MVHSPFILLSLVLFAIPLEAVWKLKNNTYVVDIDMSRRERPIQTVILKCEASEKQKNSNIHWEQSLNHDKSNSKSRKTVGYGTEHQAHVNDFLDGGNFTCRNEKREVLHYSNLLINEIIDIRGANSKQILKEFLDTKTFFYCEAKTYSGNFTCYWQVTERKEQHEEMVVMQVEEGVRNVVCSHPSLDKKRSIYTTNCQEIGVCLHGEENQAITLVLHAIRGRRYENATTSIFIRNIVKPDPPQNLSIFLCKKSVTLQWEYPESWSTQHTFFPLTFKVRVEETGKPQKRSTHGGSQRKRSTEKVQYYNVDNTSLTLDQWNSRKTYHVQAKDCYGDSFWSNWSSFEHPIHQEKPGKMKSNVARERTC</sequence>
<dbReference type="PANTHER" id="PTHR48485">
    <property type="entry name" value="INTERLEUKIN-12 SUBUNIT BETA-RELATED"/>
    <property type="match status" value="1"/>
</dbReference>
<dbReference type="AlphaFoldDB" id="A0A6P7YYT8"/>
<keyword evidence="4" id="KW-0964">Secreted</keyword>
<dbReference type="GO" id="GO:0004896">
    <property type="term" value="F:cytokine receptor activity"/>
    <property type="evidence" value="ECO:0007669"/>
    <property type="project" value="UniProtKB-UniRule"/>
</dbReference>
<dbReference type="GO" id="GO:0005615">
    <property type="term" value="C:extracellular space"/>
    <property type="evidence" value="ECO:0007669"/>
    <property type="project" value="UniProtKB-KW"/>
</dbReference>
<dbReference type="InterPro" id="IPR050676">
    <property type="entry name" value="IL-12"/>
</dbReference>
<evidence type="ECO:0000256" key="1">
    <source>
        <dbReference type="ARBA" id="ARBA00022729"/>
    </source>
</evidence>
<feature type="region of interest" description="Disordered" evidence="5">
    <location>
        <begin position="282"/>
        <end position="301"/>
    </location>
</feature>
<keyword evidence="4" id="KW-0202">Cytokine</keyword>
<feature type="signal peptide" evidence="4">
    <location>
        <begin position="1"/>
        <end position="20"/>
    </location>
</feature>
<dbReference type="OrthoDB" id="8670716at2759"/>
<dbReference type="GO" id="GO:0016020">
    <property type="term" value="C:membrane"/>
    <property type="evidence" value="ECO:0007669"/>
    <property type="project" value="InterPro"/>
</dbReference>